<dbReference type="EMBL" id="CM039176">
    <property type="protein sequence ID" value="KAH9712986.1"/>
    <property type="molecule type" value="Genomic_DNA"/>
</dbReference>
<gene>
    <name evidence="1" type="ORF">KPL71_020205</name>
</gene>
<proteinExistence type="predicted"/>
<evidence type="ECO:0000313" key="2">
    <source>
        <dbReference type="Proteomes" id="UP000829398"/>
    </source>
</evidence>
<dbReference type="Proteomes" id="UP000829398">
    <property type="component" value="Chromosome 7"/>
</dbReference>
<keyword evidence="2" id="KW-1185">Reference proteome</keyword>
<evidence type="ECO:0000313" key="1">
    <source>
        <dbReference type="EMBL" id="KAH9712986.1"/>
    </source>
</evidence>
<accession>A0ACB8J638</accession>
<organism evidence="1 2">
    <name type="scientific">Citrus sinensis</name>
    <name type="common">Sweet orange</name>
    <name type="synonym">Citrus aurantium var. sinensis</name>
    <dbReference type="NCBI Taxonomy" id="2711"/>
    <lineage>
        <taxon>Eukaryota</taxon>
        <taxon>Viridiplantae</taxon>
        <taxon>Streptophyta</taxon>
        <taxon>Embryophyta</taxon>
        <taxon>Tracheophyta</taxon>
        <taxon>Spermatophyta</taxon>
        <taxon>Magnoliopsida</taxon>
        <taxon>eudicotyledons</taxon>
        <taxon>Gunneridae</taxon>
        <taxon>Pentapetalae</taxon>
        <taxon>rosids</taxon>
        <taxon>malvids</taxon>
        <taxon>Sapindales</taxon>
        <taxon>Rutaceae</taxon>
        <taxon>Aurantioideae</taxon>
        <taxon>Citrus</taxon>
    </lineage>
</organism>
<name>A0ACB8J638_CITSI</name>
<sequence>MGSAALLDSKESNDQKATDSSVQCINNNNIFLSSEAYNLFIVLLLSFVIEMKNKKRKPKSEVPETKDSTSGQKEKMKKLSQDSEEPRKRPKRMAACTDFKEKSVRISEKSFLVEAKKDQYADDEIVAVGLTARQDGDRPNRRLSDFILHDENGLPQPLEMLEIDDLFISGLILPLQESSDREKEKGVRCEGFGRIESWSISGYEDGSPVIWLSTDIADYDCLKPASSYKKYYELFFEKARACIEVYKKLSKASGGNSDCSLDELLAGVVRSMSGSKCFRGGVSIKDFVISQGEFIFNQLIGLDETSKKNDQKFAELTVLVALKEESSKRENFVQVNAASLGGNLAIGSKVGDGDGKMDQYGSSTCPADEDEDAKLARLLQEEELWQSKKQKKTQGSTSGMNKFYIKINEDEIANDYPFPVFYRPSEEEFDELLAYDSDYDSCDIDQLPRRMLHDWSLYNSDSRLISLELLPMKPCEDIDVTIFGSGKMTSDEGSGFCLDTDSSQCTSGVSGAQDAGGFPIYLSSIKEWMIEFGSSMIFISIRTDLAWYRLGKPSKQYAPWYEPVLKTARVAISIITMLKEQTRVSRLSFTDVIKRLSELKKDQHSYISSDPAAVERYVVVHGQIVLQLFAEYPDEQIKKCAFIIGLMKKMEERHHTKWLVKKKKVQKSEINLNPRASMGPVVVSKRKVMQATTTRLINRIWGEYYSNYSPEDGKEETACEANEDEEVEEQGENEEDDTEEEKLISEERQISCSVAVQIKSRSTKKEITWEGECVRKSGLALYKKAIVHGEVVSVGSAVLVEVDEMDQLPVIYFVEYMFEATGGCKLFHGIIMQRGSHTVLGNTANEREVFLANQCRDLELQDIKQTVVVDIRSVPWGHQHRKDIANADKVDRARAEERKKKGLPTEYYCKSLYWPERGAFFILPVDSMGLGVGSCHACGTKESEKEKETFKVHSKTSFVYGTAEYFVHDYVYISPHHFTWDKAEGETFKAGRNVGLKPYVVCQLLEIIVPKEPKRAEVKSTQVKVRRFFRPDDISAEKAYCSDIREVYYSEETHLIFVEAIAGKCEVRKKNDIPACNAPAIFQHIFFCEHLHDPSKGSLKQLPAHIKLRYSSGSLDSEAASRRKKGKCIEGEDELEVEKQGGASQENHLATLDIFAGCGGLSEGLQQSGISSTKWAIEYEEPAGEAFKLNHPESLMLINNCNVILRAVMEKCGDAEDCVSTSEAAELVASLDENVINNLPLPGQVDFINGGPPCQGFSGMNRFNQSTWSKVQCEMILAFLSFADYFRPRYFLLENVRNFVSFNKGQTFRLTLASLLEMGYQVRFGILEAGAFGVSQSRKRAFIWAASPHDTLPEWPEPMHVFAAPELKIMLSDNYQYSAVRSTANGAPFRAMTVRDTIGDLPAVGNGASKTIMEYQNDPVSWFQKRIRGNMAVLTDHISKEMNELNLIRCQKIPKRPGADWHDLPDEKVKLSTGQVVDLIPWCLPNTAKRHNQWKGLFGRLDWEGNFPTSITDPQPMGKVGMCFHPDQDRILTVRECARSQGFPDSYQFHGSIQHKHRQIGNAVPPTLAFALGRKLKEAVESKRST</sequence>
<comment type="caution">
    <text evidence="1">The sequence shown here is derived from an EMBL/GenBank/DDBJ whole genome shotgun (WGS) entry which is preliminary data.</text>
</comment>
<reference evidence="2" key="1">
    <citation type="journal article" date="2023" name="Hortic. Res.">
        <title>A chromosome-level phased genome enabling allele-level studies in sweet orange: a case study on citrus Huanglongbing tolerance.</title>
        <authorList>
            <person name="Wu B."/>
            <person name="Yu Q."/>
            <person name="Deng Z."/>
            <person name="Duan Y."/>
            <person name="Luo F."/>
            <person name="Gmitter F. Jr."/>
        </authorList>
    </citation>
    <scope>NUCLEOTIDE SEQUENCE [LARGE SCALE GENOMIC DNA]</scope>
    <source>
        <strain evidence="2">cv. Valencia</strain>
    </source>
</reference>
<protein>
    <submittedName>
        <fullName evidence="1">DNA (Cytosine-5)-methyltransferase 1</fullName>
    </submittedName>
</protein>